<dbReference type="AlphaFoldDB" id="A0A0L0DTG5"/>
<reference evidence="2 3" key="1">
    <citation type="submission" date="2010-05" db="EMBL/GenBank/DDBJ databases">
        <title>The Genome Sequence of Thecamonas trahens ATCC 50062.</title>
        <authorList>
            <consortium name="The Broad Institute Genome Sequencing Platform"/>
            <person name="Russ C."/>
            <person name="Cuomo C."/>
            <person name="Shea T."/>
            <person name="Young S.K."/>
            <person name="Zeng Q."/>
            <person name="Koehrsen M."/>
            <person name="Haas B."/>
            <person name="Borodovsky M."/>
            <person name="Guigo R."/>
            <person name="Alvarado L."/>
            <person name="Berlin A."/>
            <person name="Bochicchio J."/>
            <person name="Borenstein D."/>
            <person name="Chapman S."/>
            <person name="Chen Z."/>
            <person name="Freedman E."/>
            <person name="Gellesch M."/>
            <person name="Goldberg J."/>
            <person name="Griggs A."/>
            <person name="Gujja S."/>
            <person name="Heilman E."/>
            <person name="Heiman D."/>
            <person name="Hepburn T."/>
            <person name="Howarth C."/>
            <person name="Jen D."/>
            <person name="Larson L."/>
            <person name="Mehta T."/>
            <person name="Park D."/>
            <person name="Pearson M."/>
            <person name="Roberts A."/>
            <person name="Saif S."/>
            <person name="Shenoy N."/>
            <person name="Sisk P."/>
            <person name="Stolte C."/>
            <person name="Sykes S."/>
            <person name="Thomson T."/>
            <person name="Walk T."/>
            <person name="White J."/>
            <person name="Yandava C."/>
            <person name="Burger G."/>
            <person name="Gray M.W."/>
            <person name="Holland P.W.H."/>
            <person name="King N."/>
            <person name="Lang F.B.F."/>
            <person name="Roger A.J."/>
            <person name="Ruiz-Trillo I."/>
            <person name="Lander E."/>
            <person name="Nusbaum C."/>
        </authorList>
    </citation>
    <scope>NUCLEOTIDE SEQUENCE [LARGE SCALE GENOMIC DNA]</scope>
    <source>
        <strain evidence="2 3">ATCC 50062</strain>
    </source>
</reference>
<dbReference type="Proteomes" id="UP000054408">
    <property type="component" value="Unassembled WGS sequence"/>
</dbReference>
<feature type="transmembrane region" description="Helical" evidence="1">
    <location>
        <begin position="132"/>
        <end position="151"/>
    </location>
</feature>
<accession>A0A0L0DTG5</accession>
<dbReference type="RefSeq" id="XP_013761648.1">
    <property type="nucleotide sequence ID" value="XM_013906194.1"/>
</dbReference>
<dbReference type="EMBL" id="GL349438">
    <property type="protein sequence ID" value="KNC54748.1"/>
    <property type="molecule type" value="Genomic_DNA"/>
</dbReference>
<evidence type="ECO:0000313" key="2">
    <source>
        <dbReference type="EMBL" id="KNC54748.1"/>
    </source>
</evidence>
<feature type="transmembrane region" description="Helical" evidence="1">
    <location>
        <begin position="98"/>
        <end position="120"/>
    </location>
</feature>
<proteinExistence type="predicted"/>
<keyword evidence="3" id="KW-1185">Reference proteome</keyword>
<feature type="transmembrane region" description="Helical" evidence="1">
    <location>
        <begin position="217"/>
        <end position="237"/>
    </location>
</feature>
<name>A0A0L0DTG5_THETB</name>
<dbReference type="GeneID" id="25561344"/>
<sequence length="282" mass="29409">MSGSDSDSDYALAAVAPTAGEVCLRLTAAAMLGYALVLILGVVIIEARGCVPRSPLPLSLPAALEPATLGVWSATKTRVCATPPCLAYPYMPHMVVMAVLYVVILACAHLATMALVGSVGGPDAPMAATVRVAGAALAAVAVLAAYVYTPFQIPAAESGTCVLAEMEVFQGWVRGALVVLGLVFVAVVTAVTDPLRRLGLAQIFESTRSLPGEEPPIVGRLLFPLLVGPALLLTVAPELTATRFSLLVAWLGFAVMAESFTYEAFTEVVHQVRLELAELCFV</sequence>
<organism evidence="2 3">
    <name type="scientific">Thecamonas trahens ATCC 50062</name>
    <dbReference type="NCBI Taxonomy" id="461836"/>
    <lineage>
        <taxon>Eukaryota</taxon>
        <taxon>Apusozoa</taxon>
        <taxon>Apusomonadida</taxon>
        <taxon>Apusomonadidae</taxon>
        <taxon>Thecamonas</taxon>
    </lineage>
</organism>
<keyword evidence="1" id="KW-0472">Membrane</keyword>
<evidence type="ECO:0000256" key="1">
    <source>
        <dbReference type="SAM" id="Phobius"/>
    </source>
</evidence>
<gene>
    <name evidence="2" type="ORF">AMSG_01599</name>
</gene>
<feature type="transmembrane region" description="Helical" evidence="1">
    <location>
        <begin position="26"/>
        <end position="45"/>
    </location>
</feature>
<feature type="transmembrane region" description="Helical" evidence="1">
    <location>
        <begin position="244"/>
        <end position="262"/>
    </location>
</feature>
<keyword evidence="1" id="KW-0812">Transmembrane</keyword>
<keyword evidence="1" id="KW-1133">Transmembrane helix</keyword>
<protein>
    <submittedName>
        <fullName evidence="2">Uncharacterized protein</fullName>
    </submittedName>
</protein>
<evidence type="ECO:0000313" key="3">
    <source>
        <dbReference type="Proteomes" id="UP000054408"/>
    </source>
</evidence>
<feature type="transmembrane region" description="Helical" evidence="1">
    <location>
        <begin position="172"/>
        <end position="191"/>
    </location>
</feature>